<evidence type="ECO:0000313" key="1">
    <source>
        <dbReference type="EMBL" id="KKK82056.1"/>
    </source>
</evidence>
<accession>A0A0F9BCA9</accession>
<organism evidence="1">
    <name type="scientific">marine sediment metagenome</name>
    <dbReference type="NCBI Taxonomy" id="412755"/>
    <lineage>
        <taxon>unclassified sequences</taxon>
        <taxon>metagenomes</taxon>
        <taxon>ecological metagenomes</taxon>
    </lineage>
</organism>
<dbReference type="InterPro" id="IPR040085">
    <property type="entry name" value="MJ0674-like"/>
</dbReference>
<sequence length="164" mass="17851">LAEAIWQARGGGLTVPIVYNCGGYESIETLRLLEGLVEIYMPDFKYATAEAGEKHSGVPDYPQVARAALAEMHRQVGPLALDEAGLARRGVMVRHLVLPVNLADSEMVIDTVAEVAPGAGINVMGQYRPCYRADEFPELLLLPKPEDVGRLRRQGAARGLVRLD</sequence>
<dbReference type="PANTHER" id="PTHR43075">
    <property type="entry name" value="FORMATE LYASE ACTIVATING ENZYME, PUTATIVE (AFU_ORTHOLOGUE AFUA_2G15630)-RELATED"/>
    <property type="match status" value="1"/>
</dbReference>
<dbReference type="PANTHER" id="PTHR43075:SF1">
    <property type="entry name" value="FORMATE LYASE ACTIVATING ENZYME, PUTATIVE (AFU_ORTHOLOGUE AFUA_2G15630)-RELATED"/>
    <property type="match status" value="1"/>
</dbReference>
<evidence type="ECO:0008006" key="2">
    <source>
        <dbReference type="Google" id="ProtNLM"/>
    </source>
</evidence>
<gene>
    <name evidence="1" type="ORF">LCGC14_2807200</name>
</gene>
<dbReference type="EMBL" id="LAZR01052845">
    <property type="protein sequence ID" value="KKK82056.1"/>
    <property type="molecule type" value="Genomic_DNA"/>
</dbReference>
<reference evidence="1" key="1">
    <citation type="journal article" date="2015" name="Nature">
        <title>Complex archaea that bridge the gap between prokaryotes and eukaryotes.</title>
        <authorList>
            <person name="Spang A."/>
            <person name="Saw J.H."/>
            <person name="Jorgensen S.L."/>
            <person name="Zaremba-Niedzwiedzka K."/>
            <person name="Martijn J."/>
            <person name="Lind A.E."/>
            <person name="van Eijk R."/>
            <person name="Schleper C."/>
            <person name="Guy L."/>
            <person name="Ettema T.J."/>
        </authorList>
    </citation>
    <scope>NUCLEOTIDE SEQUENCE</scope>
</reference>
<dbReference type="AlphaFoldDB" id="A0A0F9BCA9"/>
<feature type="non-terminal residue" evidence="1">
    <location>
        <position position="1"/>
    </location>
</feature>
<proteinExistence type="predicted"/>
<name>A0A0F9BCA9_9ZZZZ</name>
<protein>
    <recommendedName>
        <fullName evidence="2">Radical SAM protein</fullName>
    </recommendedName>
</protein>
<comment type="caution">
    <text evidence="1">The sequence shown here is derived from an EMBL/GenBank/DDBJ whole genome shotgun (WGS) entry which is preliminary data.</text>
</comment>